<keyword evidence="1 5" id="KW-0963">Cytoplasm</keyword>
<dbReference type="SUPFAM" id="SSF50447">
    <property type="entry name" value="Translation proteins"/>
    <property type="match status" value="1"/>
</dbReference>
<comment type="caution">
    <text evidence="9">The sequence shown here is derived from an EMBL/GenBank/DDBJ whole genome shotgun (WGS) entry which is preliminary data.</text>
</comment>
<evidence type="ECO:0000256" key="6">
    <source>
        <dbReference type="SAM" id="MobiDB-lite"/>
    </source>
</evidence>
<feature type="domain" description="Ribosome maturation factor RimM PRC barrel" evidence="8">
    <location>
        <begin position="119"/>
        <end position="184"/>
    </location>
</feature>
<gene>
    <name evidence="5" type="primary">rimM</name>
    <name evidence="9" type="ORF">FB466_2002</name>
</gene>
<keyword evidence="3 5" id="KW-0698">rRNA processing</keyword>
<dbReference type="AlphaFoldDB" id="A0A543HRV1"/>
<keyword evidence="10" id="KW-1185">Reference proteome</keyword>
<accession>A0A543HRV1</accession>
<dbReference type="PANTHER" id="PTHR33692:SF1">
    <property type="entry name" value="RIBOSOME MATURATION FACTOR RIMM"/>
    <property type="match status" value="1"/>
</dbReference>
<dbReference type="RefSeq" id="WP_246054617.1">
    <property type="nucleotide sequence ID" value="NZ_BAAAYS010000016.1"/>
</dbReference>
<comment type="domain">
    <text evidence="5">The PRC barrel domain binds ribosomal protein uS19.</text>
</comment>
<dbReference type="Pfam" id="PF01782">
    <property type="entry name" value="RimM"/>
    <property type="match status" value="1"/>
</dbReference>
<evidence type="ECO:0000256" key="5">
    <source>
        <dbReference type="HAMAP-Rule" id="MF_00014"/>
    </source>
</evidence>
<dbReference type="GO" id="GO:0005737">
    <property type="term" value="C:cytoplasm"/>
    <property type="evidence" value="ECO:0007669"/>
    <property type="project" value="UniProtKB-SubCell"/>
</dbReference>
<dbReference type="Proteomes" id="UP000318331">
    <property type="component" value="Unassembled WGS sequence"/>
</dbReference>
<dbReference type="GO" id="GO:0042274">
    <property type="term" value="P:ribosomal small subunit biogenesis"/>
    <property type="evidence" value="ECO:0007669"/>
    <property type="project" value="UniProtKB-UniRule"/>
</dbReference>
<evidence type="ECO:0000313" key="10">
    <source>
        <dbReference type="Proteomes" id="UP000318331"/>
    </source>
</evidence>
<dbReference type="SUPFAM" id="SSF50346">
    <property type="entry name" value="PRC-barrel domain"/>
    <property type="match status" value="1"/>
</dbReference>
<dbReference type="InterPro" id="IPR002676">
    <property type="entry name" value="RimM_N"/>
</dbReference>
<evidence type="ECO:0000256" key="3">
    <source>
        <dbReference type="ARBA" id="ARBA00022552"/>
    </source>
</evidence>
<dbReference type="PANTHER" id="PTHR33692">
    <property type="entry name" value="RIBOSOME MATURATION FACTOR RIMM"/>
    <property type="match status" value="1"/>
</dbReference>
<evidence type="ECO:0000259" key="8">
    <source>
        <dbReference type="Pfam" id="PF24986"/>
    </source>
</evidence>
<reference evidence="9 10" key="1">
    <citation type="submission" date="2019-06" db="EMBL/GenBank/DDBJ databases">
        <title>Sequencing the genomes of 1000 actinobacteria strains.</title>
        <authorList>
            <person name="Klenk H.-P."/>
        </authorList>
    </citation>
    <scope>NUCLEOTIDE SEQUENCE [LARGE SCALE GENOMIC DNA]</scope>
    <source>
        <strain evidence="9 10">DSM 18031</strain>
    </source>
</reference>
<dbReference type="GO" id="GO:0006364">
    <property type="term" value="P:rRNA processing"/>
    <property type="evidence" value="ECO:0007669"/>
    <property type="project" value="UniProtKB-UniRule"/>
</dbReference>
<dbReference type="InterPro" id="IPR009000">
    <property type="entry name" value="Transl_B-barrel_sf"/>
</dbReference>
<comment type="subcellular location">
    <subcellularLocation>
        <location evidence="5">Cytoplasm</location>
    </subcellularLocation>
</comment>
<evidence type="ECO:0000256" key="4">
    <source>
        <dbReference type="ARBA" id="ARBA00023186"/>
    </source>
</evidence>
<protein>
    <recommendedName>
        <fullName evidence="5">Ribosome maturation factor RimM</fullName>
    </recommendedName>
</protein>
<evidence type="ECO:0000313" key="9">
    <source>
        <dbReference type="EMBL" id="TQM61073.1"/>
    </source>
</evidence>
<comment type="subunit">
    <text evidence="5">Binds ribosomal protein uS19.</text>
</comment>
<dbReference type="Gene3D" id="2.40.30.60">
    <property type="entry name" value="RimM"/>
    <property type="match status" value="1"/>
</dbReference>
<keyword evidence="2 5" id="KW-0690">Ribosome biogenesis</keyword>
<evidence type="ECO:0000256" key="1">
    <source>
        <dbReference type="ARBA" id="ARBA00022490"/>
    </source>
</evidence>
<evidence type="ECO:0000259" key="7">
    <source>
        <dbReference type="Pfam" id="PF01782"/>
    </source>
</evidence>
<dbReference type="InterPro" id="IPR011961">
    <property type="entry name" value="RimM"/>
</dbReference>
<proteinExistence type="inferred from homology"/>
<dbReference type="InterPro" id="IPR011033">
    <property type="entry name" value="PRC_barrel-like_sf"/>
</dbReference>
<dbReference type="GO" id="GO:0005840">
    <property type="term" value="C:ribosome"/>
    <property type="evidence" value="ECO:0007669"/>
    <property type="project" value="InterPro"/>
</dbReference>
<dbReference type="Gene3D" id="2.30.30.240">
    <property type="entry name" value="PRC-barrel domain"/>
    <property type="match status" value="1"/>
</dbReference>
<dbReference type="Pfam" id="PF24986">
    <property type="entry name" value="PRC_RimM"/>
    <property type="match status" value="1"/>
</dbReference>
<comment type="function">
    <text evidence="5">An accessory protein needed during the final step in the assembly of 30S ribosomal subunit, possibly for assembly of the head region. Essential for efficient processing of 16S rRNA. May be needed both before and after RbfA during the maturation of 16S rRNA. It has affinity for free ribosomal 30S subunits but not for 70S ribosomes.</text>
</comment>
<name>A0A543HRV1_9MICO</name>
<feature type="domain" description="RimM N-terminal" evidence="7">
    <location>
        <begin position="20"/>
        <end position="105"/>
    </location>
</feature>
<feature type="region of interest" description="Disordered" evidence="6">
    <location>
        <begin position="188"/>
        <end position="230"/>
    </location>
</feature>
<dbReference type="HAMAP" id="MF_00014">
    <property type="entry name" value="Ribosome_mat_RimM"/>
    <property type="match status" value="1"/>
</dbReference>
<comment type="similarity">
    <text evidence="5">Belongs to the RimM family.</text>
</comment>
<dbReference type="NCBIfam" id="TIGR02273">
    <property type="entry name" value="16S_RimM"/>
    <property type="match status" value="1"/>
</dbReference>
<dbReference type="InterPro" id="IPR056792">
    <property type="entry name" value="PRC_RimM"/>
</dbReference>
<keyword evidence="4 5" id="KW-0143">Chaperone</keyword>
<sequence>MARSEQASPAHQERPDQLRVGRLTKAHGLKGAIKVELYTDDPERRFSPGAEFLLQVPESSSWHGKTLRLIELRWYNSHPVAFFQGVEDRNAAEELIKAILWIEQDLTEGTGEDDAWYDHQLVGLSVIREGVEVGTVARLEHLPAQDLLIVNTPAGEVMVPFVSAIVPTVDVQAGRVIVTPPRGLFEADEAEIAAPSAAGLDDESADPTGGDSVESELPRPEGSGSPTYAE</sequence>
<organism evidence="9 10">
    <name type="scientific">Klugiella xanthotipulae</name>
    <dbReference type="NCBI Taxonomy" id="244735"/>
    <lineage>
        <taxon>Bacteria</taxon>
        <taxon>Bacillati</taxon>
        <taxon>Actinomycetota</taxon>
        <taxon>Actinomycetes</taxon>
        <taxon>Micrococcales</taxon>
        <taxon>Microbacteriaceae</taxon>
        <taxon>Klugiella</taxon>
    </lineage>
</organism>
<dbReference type="EMBL" id="VFPN01000003">
    <property type="protein sequence ID" value="TQM61073.1"/>
    <property type="molecule type" value="Genomic_DNA"/>
</dbReference>
<dbReference type="GO" id="GO:0043022">
    <property type="term" value="F:ribosome binding"/>
    <property type="evidence" value="ECO:0007669"/>
    <property type="project" value="InterPro"/>
</dbReference>
<dbReference type="InterPro" id="IPR036976">
    <property type="entry name" value="RimM_N_sf"/>
</dbReference>
<evidence type="ECO:0000256" key="2">
    <source>
        <dbReference type="ARBA" id="ARBA00022517"/>
    </source>
</evidence>